<sequence length="125" mass="14097">MDSESPTHLERLRDLPQIKVALLRLRATAPSRDARFERSARNALYWEPVETLATQLVAAQTPRELCTPVTLYGRPCWLICTALAAAPDSPYAIAVVSSEGVELAGVVEHLRNVMRDYWYGSYFFK</sequence>
<proteinExistence type="predicted"/>
<organism evidence="1 2">
    <name type="scientific">Panacagrimonas perspica</name>
    <dbReference type="NCBI Taxonomy" id="381431"/>
    <lineage>
        <taxon>Bacteria</taxon>
        <taxon>Pseudomonadati</taxon>
        <taxon>Pseudomonadota</taxon>
        <taxon>Gammaproteobacteria</taxon>
        <taxon>Nevskiales</taxon>
        <taxon>Nevskiaceae</taxon>
        <taxon>Panacagrimonas</taxon>
    </lineage>
</organism>
<gene>
    <name evidence="1" type="ORF">DFR24_4110</name>
</gene>
<evidence type="ECO:0000313" key="2">
    <source>
        <dbReference type="Proteomes" id="UP000295341"/>
    </source>
</evidence>
<dbReference type="RefSeq" id="WP_133883272.1">
    <property type="nucleotide sequence ID" value="NZ_MWIN01000041.1"/>
</dbReference>
<dbReference type="AlphaFoldDB" id="A0A4S3JYY8"/>
<accession>A0A4S3JYY8</accession>
<evidence type="ECO:0000313" key="1">
    <source>
        <dbReference type="EMBL" id="TDU25665.1"/>
    </source>
</evidence>
<keyword evidence="2" id="KW-1185">Reference proteome</keyword>
<comment type="caution">
    <text evidence="1">The sequence shown here is derived from an EMBL/GenBank/DDBJ whole genome shotgun (WGS) entry which is preliminary data.</text>
</comment>
<name>A0A4S3JYY8_9GAMM</name>
<protein>
    <submittedName>
        <fullName evidence="1">Uncharacterized protein</fullName>
    </submittedName>
</protein>
<dbReference type="Proteomes" id="UP000295341">
    <property type="component" value="Unassembled WGS sequence"/>
</dbReference>
<reference evidence="1 2" key="1">
    <citation type="submission" date="2019-03" db="EMBL/GenBank/DDBJ databases">
        <title>Genomic Encyclopedia of Type Strains, Phase IV (KMG-IV): sequencing the most valuable type-strain genomes for metagenomic binning, comparative biology and taxonomic classification.</title>
        <authorList>
            <person name="Goeker M."/>
        </authorList>
    </citation>
    <scope>NUCLEOTIDE SEQUENCE [LARGE SCALE GENOMIC DNA]</scope>
    <source>
        <strain evidence="1 2">DSM 26377</strain>
    </source>
</reference>
<dbReference type="EMBL" id="SOBT01000011">
    <property type="protein sequence ID" value="TDU25665.1"/>
    <property type="molecule type" value="Genomic_DNA"/>
</dbReference>